<keyword evidence="3 8" id="KW-0812">Transmembrane</keyword>
<evidence type="ECO:0000313" key="10">
    <source>
        <dbReference type="EMBL" id="KAF7292151.1"/>
    </source>
</evidence>
<evidence type="ECO:0000256" key="3">
    <source>
        <dbReference type="ARBA" id="ARBA00022692"/>
    </source>
</evidence>
<dbReference type="PANTHER" id="PTHR23130:SF171">
    <property type="entry name" value="OS01G0895300 PROTEIN"/>
    <property type="match status" value="1"/>
</dbReference>
<dbReference type="Pfam" id="PF03188">
    <property type="entry name" value="Cytochrom_B561"/>
    <property type="match status" value="1"/>
</dbReference>
<evidence type="ECO:0000256" key="5">
    <source>
        <dbReference type="ARBA" id="ARBA00022989"/>
    </source>
</evidence>
<evidence type="ECO:0000313" key="11">
    <source>
        <dbReference type="Proteomes" id="UP000636479"/>
    </source>
</evidence>
<feature type="region of interest" description="Disordered" evidence="7">
    <location>
        <begin position="268"/>
        <end position="288"/>
    </location>
</feature>
<dbReference type="CDD" id="cd08760">
    <property type="entry name" value="Cyt_b561_FRRS1_like"/>
    <property type="match status" value="1"/>
</dbReference>
<evidence type="ECO:0000256" key="8">
    <source>
        <dbReference type="SAM" id="Phobius"/>
    </source>
</evidence>
<keyword evidence="4" id="KW-0249">Electron transport</keyword>
<feature type="domain" description="Cytochrome b561" evidence="9">
    <location>
        <begin position="58"/>
        <end position="160"/>
    </location>
</feature>
<feature type="transmembrane region" description="Helical" evidence="8">
    <location>
        <begin position="130"/>
        <end position="151"/>
    </location>
</feature>
<reference evidence="10" key="1">
    <citation type="submission" date="2020-05" db="EMBL/GenBank/DDBJ databases">
        <title>Mycena genomes resolve the evolution of fungal bioluminescence.</title>
        <authorList>
            <person name="Tsai I.J."/>
        </authorList>
    </citation>
    <scope>NUCLEOTIDE SEQUENCE</scope>
    <source>
        <strain evidence="10">171206Taipei</strain>
    </source>
</reference>
<evidence type="ECO:0000256" key="7">
    <source>
        <dbReference type="SAM" id="MobiDB-lite"/>
    </source>
</evidence>
<evidence type="ECO:0000256" key="6">
    <source>
        <dbReference type="ARBA" id="ARBA00023136"/>
    </source>
</evidence>
<dbReference type="GeneID" id="59351426"/>
<comment type="caution">
    <text evidence="10">The sequence shown here is derived from an EMBL/GenBank/DDBJ whole genome shotgun (WGS) entry which is preliminary data.</text>
</comment>
<dbReference type="InterPro" id="IPR006593">
    <property type="entry name" value="Cyt_b561/ferric_Rdtase_TM"/>
</dbReference>
<dbReference type="RefSeq" id="XP_037214878.1">
    <property type="nucleotide sequence ID" value="XM_037368910.1"/>
</dbReference>
<protein>
    <submittedName>
        <fullName evidence="10">Cytochrome b561 domain-containing protein</fullName>
    </submittedName>
</protein>
<dbReference type="GO" id="GO:0016020">
    <property type="term" value="C:membrane"/>
    <property type="evidence" value="ECO:0007669"/>
    <property type="project" value="UniProtKB-SubCell"/>
</dbReference>
<dbReference type="AlphaFoldDB" id="A0A8H6S4Z2"/>
<feature type="transmembrane region" description="Helical" evidence="8">
    <location>
        <begin position="61"/>
        <end position="81"/>
    </location>
</feature>
<dbReference type="PANTHER" id="PTHR23130">
    <property type="entry name" value="CYTOCHROME B561 AND DOMON DOMAIN-CONTAINING PROTEIN"/>
    <property type="match status" value="1"/>
</dbReference>
<keyword evidence="2" id="KW-0813">Transport</keyword>
<feature type="compositionally biased region" description="Low complexity" evidence="7">
    <location>
        <begin position="29"/>
        <end position="39"/>
    </location>
</feature>
<feature type="transmembrane region" description="Helical" evidence="8">
    <location>
        <begin position="87"/>
        <end position="109"/>
    </location>
</feature>
<sequence>MSYQFPPSSGGSGSGSSSSSGPGSGSSGPGPSSGSSPISPNTVLSSPPLNFVEIKARNHGLVMTIGFLIMLPIGVLVARYTRTYTRHWFWSHAAIQLVLSGPLIFYGWAAGNSLARELEALSLHDTHQNIGVALLAMYVTQLLIGVVVHFFKVPRLFLGRPHPPCSLELPPCHSRPKHPRAGRLPGTPSMPSFNATLLTPGPSQVHYGLQTEWPLFTGGIHKIPDSAFNAWMALIIVFWVLYAAGLLLLPRQFKQESTARAAMTGTAAAKYENDLGAEEDGRKDARMG</sequence>
<feature type="transmembrane region" description="Helical" evidence="8">
    <location>
        <begin position="230"/>
        <end position="249"/>
    </location>
</feature>
<evidence type="ECO:0000259" key="9">
    <source>
        <dbReference type="SMART" id="SM00665"/>
    </source>
</evidence>
<name>A0A8H6S4Z2_9AGAR</name>
<evidence type="ECO:0000256" key="4">
    <source>
        <dbReference type="ARBA" id="ARBA00022982"/>
    </source>
</evidence>
<dbReference type="Proteomes" id="UP000636479">
    <property type="component" value="Unassembled WGS sequence"/>
</dbReference>
<dbReference type="EMBL" id="JACAZF010000012">
    <property type="protein sequence ID" value="KAF7292151.1"/>
    <property type="molecule type" value="Genomic_DNA"/>
</dbReference>
<evidence type="ECO:0000256" key="1">
    <source>
        <dbReference type="ARBA" id="ARBA00004370"/>
    </source>
</evidence>
<evidence type="ECO:0000256" key="2">
    <source>
        <dbReference type="ARBA" id="ARBA00022448"/>
    </source>
</evidence>
<comment type="subcellular location">
    <subcellularLocation>
        <location evidence="1">Membrane</location>
    </subcellularLocation>
</comment>
<keyword evidence="6 8" id="KW-0472">Membrane</keyword>
<feature type="compositionally biased region" description="Basic and acidic residues" evidence="7">
    <location>
        <begin position="279"/>
        <end position="288"/>
    </location>
</feature>
<keyword evidence="11" id="KW-1185">Reference proteome</keyword>
<organism evidence="10 11">
    <name type="scientific">Mycena indigotica</name>
    <dbReference type="NCBI Taxonomy" id="2126181"/>
    <lineage>
        <taxon>Eukaryota</taxon>
        <taxon>Fungi</taxon>
        <taxon>Dikarya</taxon>
        <taxon>Basidiomycota</taxon>
        <taxon>Agaricomycotina</taxon>
        <taxon>Agaricomycetes</taxon>
        <taxon>Agaricomycetidae</taxon>
        <taxon>Agaricales</taxon>
        <taxon>Marasmiineae</taxon>
        <taxon>Mycenaceae</taxon>
        <taxon>Mycena</taxon>
    </lineage>
</organism>
<dbReference type="OrthoDB" id="366214at2759"/>
<feature type="region of interest" description="Disordered" evidence="7">
    <location>
        <begin position="1"/>
        <end position="39"/>
    </location>
</feature>
<keyword evidence="5 8" id="KW-1133">Transmembrane helix</keyword>
<dbReference type="Gene3D" id="1.20.120.1770">
    <property type="match status" value="1"/>
</dbReference>
<dbReference type="SMART" id="SM00665">
    <property type="entry name" value="B561"/>
    <property type="match status" value="1"/>
</dbReference>
<proteinExistence type="predicted"/>
<accession>A0A8H6S4Z2</accession>
<gene>
    <name evidence="10" type="ORF">MIND_01242100</name>
</gene>